<dbReference type="EMBL" id="MW145136">
    <property type="protein sequence ID" value="QPB11253.1"/>
    <property type="molecule type" value="Genomic_DNA"/>
</dbReference>
<dbReference type="CDD" id="cd00229">
    <property type="entry name" value="SGNH_hydrolase"/>
    <property type="match status" value="1"/>
</dbReference>
<evidence type="ECO:0000313" key="1">
    <source>
        <dbReference type="EMBL" id="QPB11253.1"/>
    </source>
</evidence>
<evidence type="ECO:0008006" key="3">
    <source>
        <dbReference type="Google" id="ProtNLM"/>
    </source>
</evidence>
<keyword evidence="2" id="KW-1185">Reference proteome</keyword>
<sequence>MSLRIQPIYDGENAGEAFEKVNLAMARTDLSNLTNVLTCNRFGRWKTITLTEATTFQIVTEVESHLDGIRVGIPNLSASPVTGVRAAVAFMRDFVSGSWYSHPYPDGANWQPATWNGATSVTLPALLHPEVPSVTYSDLMGHRSPARTSGAVRPLVMVRLQYPAGSVVTVPYQEFYGWRTEGIWRPMRVSKQAVLGVDVPANFTSTTTIDTGAPIPIIRYLSRTAGYQFMHCGDSTVEGLGHNTRDFGAVPMTAVALSSPSAPVEYYNCGLHAQGPVTYGRMIPAYIDSIRPTHLFYAPYSINDTPVGGMNSGTLQRLYHELSRVMEAQRSTNKPCHLILLEGLPCNPSFRDTGAGDALRRAMNAELHGYTGAVVPVGYADAISGAVDPDGQTLIADGLTSDGVHPNEAGYGELASVLIPYLTDL</sequence>
<name>A0A873WFQ5_9CAUD</name>
<dbReference type="SUPFAM" id="SSF52266">
    <property type="entry name" value="SGNH hydrolase"/>
    <property type="match status" value="1"/>
</dbReference>
<proteinExistence type="predicted"/>
<dbReference type="Gene3D" id="3.40.50.1110">
    <property type="entry name" value="SGNH hydrolase"/>
    <property type="match status" value="1"/>
</dbReference>
<dbReference type="InterPro" id="IPR036514">
    <property type="entry name" value="SGNH_hydro_sf"/>
</dbReference>
<evidence type="ECO:0000313" key="2">
    <source>
        <dbReference type="Proteomes" id="UP000663393"/>
    </source>
</evidence>
<organism evidence="1 2">
    <name type="scientific">Providencia phage PSTNGR1</name>
    <dbReference type="NCBI Taxonomy" id="2783542"/>
    <lineage>
        <taxon>Viruses</taxon>
        <taxon>Duplodnaviria</taxon>
        <taxon>Heunggongvirae</taxon>
        <taxon>Uroviricota</taxon>
        <taxon>Caudoviricetes</taxon>
        <taxon>Autographivirales</taxon>
        <taxon>Autonotataviridae</taxon>
        <taxon>Jeruvirus</taxon>
        <taxon>Jeruvirus PSTNGR1</taxon>
    </lineage>
</organism>
<reference evidence="1" key="1">
    <citation type="submission" date="2020-10" db="EMBL/GenBank/DDBJ databases">
        <authorList>
            <person name="Yerushalmy O."/>
            <person name="Gronovich N."/>
            <person name="Alkalay-Oren S."/>
            <person name="Coppenhagen-Glazer S."/>
            <person name="Hazan R."/>
        </authorList>
    </citation>
    <scope>NUCLEOTIDE SEQUENCE</scope>
</reference>
<accession>A0A873WFQ5</accession>
<protein>
    <recommendedName>
        <fullName evidence="3">SGNH hydrolase-type esterase domain-containing protein</fullName>
    </recommendedName>
</protein>
<dbReference type="Proteomes" id="UP000663393">
    <property type="component" value="Segment"/>
</dbReference>